<dbReference type="EMBL" id="NKUF01000006">
    <property type="protein sequence ID" value="PYD63942.1"/>
    <property type="molecule type" value="Genomic_DNA"/>
</dbReference>
<reference evidence="1 2" key="1">
    <citation type="submission" date="2017-07" db="EMBL/GenBank/DDBJ databases">
        <title>A draft genome sequence of Gluconacetobacter entanii LTH 4560.</title>
        <authorList>
            <person name="Skraban J."/>
            <person name="Cleenwerck I."/>
            <person name="Vandamme P."/>
            <person name="Trcek J."/>
        </authorList>
    </citation>
    <scope>NUCLEOTIDE SEQUENCE [LARGE SCALE GENOMIC DNA]</scope>
    <source>
        <strain evidence="1 2">LTH 4560</strain>
    </source>
</reference>
<dbReference type="Proteomes" id="UP000248301">
    <property type="component" value="Unassembled WGS sequence"/>
</dbReference>
<evidence type="ECO:0000313" key="1">
    <source>
        <dbReference type="EMBL" id="PYD63942.1"/>
    </source>
</evidence>
<sequence>MRGMSLTLLVMGCSATKDPGERWMPARDRYTGPLWQTLKTCDCGPDVSVAVVSAHHGFIAATTMMLPYNKILTPRIADELVAQGVHALWPKAPAGACPTSFGNRAICEMATLAQDRQFGRVILCGGRTYLTVMRWYVREFQSAGYIAAGAEITEINGPIGMMRQQLREAVQGNRPAGILTKAA</sequence>
<organism evidence="1 2">
    <name type="scientific">Gluconacetobacter entanii</name>
    <dbReference type="NCBI Taxonomy" id="108528"/>
    <lineage>
        <taxon>Bacteria</taxon>
        <taxon>Pseudomonadati</taxon>
        <taxon>Pseudomonadota</taxon>
        <taxon>Alphaproteobacteria</taxon>
        <taxon>Acetobacterales</taxon>
        <taxon>Acetobacteraceae</taxon>
        <taxon>Gluconacetobacter</taxon>
    </lineage>
</organism>
<comment type="caution">
    <text evidence="1">The sequence shown here is derived from an EMBL/GenBank/DDBJ whole genome shotgun (WGS) entry which is preliminary data.</text>
</comment>
<protein>
    <submittedName>
        <fullName evidence="1">Uncharacterized protein</fullName>
    </submittedName>
</protein>
<gene>
    <name evidence="1" type="ORF">CFR72_04455</name>
</gene>
<evidence type="ECO:0000313" key="2">
    <source>
        <dbReference type="Proteomes" id="UP000248301"/>
    </source>
</evidence>
<proteinExistence type="predicted"/>
<dbReference type="AlphaFoldDB" id="A0A318PZM8"/>
<accession>A0A318PZM8</accession>
<name>A0A318PZM8_9PROT</name>